<feature type="transmembrane region" description="Helical" evidence="1">
    <location>
        <begin position="35"/>
        <end position="56"/>
    </location>
</feature>
<feature type="transmembrane region" description="Helical" evidence="1">
    <location>
        <begin position="68"/>
        <end position="87"/>
    </location>
</feature>
<dbReference type="EMBL" id="PCSZ01000022">
    <property type="protein sequence ID" value="PIP60852.1"/>
    <property type="molecule type" value="Genomic_DNA"/>
</dbReference>
<proteinExistence type="predicted"/>
<protein>
    <recommendedName>
        <fullName evidence="4">PABS domain-containing protein</fullName>
    </recommendedName>
</protein>
<feature type="transmembrane region" description="Helical" evidence="1">
    <location>
        <begin position="200"/>
        <end position="217"/>
    </location>
</feature>
<feature type="transmembrane region" description="Helical" evidence="1">
    <location>
        <begin position="107"/>
        <end position="125"/>
    </location>
</feature>
<keyword evidence="1" id="KW-1133">Transmembrane helix</keyword>
<dbReference type="NCBIfam" id="NF037959">
    <property type="entry name" value="MFS_SpdSyn"/>
    <property type="match status" value="1"/>
</dbReference>
<comment type="caution">
    <text evidence="2">The sequence shown here is derived from an EMBL/GenBank/DDBJ whole genome shotgun (WGS) entry which is preliminary data.</text>
</comment>
<evidence type="ECO:0008006" key="4">
    <source>
        <dbReference type="Google" id="ProtNLM"/>
    </source>
</evidence>
<keyword evidence="1" id="KW-0812">Transmembrane</keyword>
<dbReference type="Gene3D" id="3.40.50.150">
    <property type="entry name" value="Vaccinia Virus protein VP39"/>
    <property type="match status" value="1"/>
</dbReference>
<dbReference type="SUPFAM" id="SSF53335">
    <property type="entry name" value="S-adenosyl-L-methionine-dependent methyltransferases"/>
    <property type="match status" value="1"/>
</dbReference>
<name>A0A2H0BT61_9BACT</name>
<dbReference type="AlphaFoldDB" id="A0A2H0BT61"/>
<feature type="transmembrane region" description="Helical" evidence="1">
    <location>
        <begin position="146"/>
        <end position="168"/>
    </location>
</feature>
<accession>A0A2H0BT61</accession>
<reference evidence="2 3" key="1">
    <citation type="submission" date="2017-09" db="EMBL/GenBank/DDBJ databases">
        <title>Depth-based differentiation of microbial function through sediment-hosted aquifers and enrichment of novel symbionts in the deep terrestrial subsurface.</title>
        <authorList>
            <person name="Probst A.J."/>
            <person name="Ladd B."/>
            <person name="Jarett J.K."/>
            <person name="Geller-Mcgrath D.E."/>
            <person name="Sieber C.M."/>
            <person name="Emerson J.B."/>
            <person name="Anantharaman K."/>
            <person name="Thomas B.C."/>
            <person name="Malmstrom R."/>
            <person name="Stieglmeier M."/>
            <person name="Klingl A."/>
            <person name="Woyke T."/>
            <person name="Ryan C.M."/>
            <person name="Banfield J.F."/>
        </authorList>
    </citation>
    <scope>NUCLEOTIDE SEQUENCE [LARGE SCALE GENOMIC DNA]</scope>
    <source>
        <strain evidence="2">CG22_combo_CG10-13_8_21_14_all_47_17</strain>
    </source>
</reference>
<dbReference type="Gene3D" id="1.20.1250.20">
    <property type="entry name" value="MFS general substrate transporter like domains"/>
    <property type="match status" value="1"/>
</dbReference>
<sequence>MNKTFLRFVVFFSGFCLMLVQLVSGRALAPYVGTSIYTWTNIIATTLFAIVIGYYLGGLLADKKSGRFTLGATLAAGGAAAVLSTYLLIMSDQFFGMANLHIATRSLFYAFGAFFPVALLLAAVMPQAVKLELVDLAHTGRTVGSLSFWNSLGSIAGTAVGGFVLIQAVGTKQALFLIAVSLMLLGIIVAKSTKLWKSPLGFLAGLVLIGDLFLPSGCVKETNYYCIRILKDSTTVPGETRLILRLDHLVHSYVLPDDPGNLGYGYEQVYARLLVMKHTSGDTFKTFFIGGGGYVLPRYLEAYYPNAAVRVAEVDPGVTKINYEKLGLNPETKIQSVNLDARQDLEKGGGPYDLVFGDAF</sequence>
<dbReference type="Proteomes" id="UP000231581">
    <property type="component" value="Unassembled WGS sequence"/>
</dbReference>
<keyword evidence="1" id="KW-0472">Membrane</keyword>
<organism evidence="2 3">
    <name type="scientific">Candidatus Uhrbacteria bacterium CG22_combo_CG10-13_8_21_14_all_47_17</name>
    <dbReference type="NCBI Taxonomy" id="1975041"/>
    <lineage>
        <taxon>Bacteria</taxon>
        <taxon>Candidatus Uhriibacteriota</taxon>
    </lineage>
</organism>
<dbReference type="InterPro" id="IPR036259">
    <property type="entry name" value="MFS_trans_sf"/>
</dbReference>
<gene>
    <name evidence="2" type="ORF">COX00_00935</name>
</gene>
<evidence type="ECO:0000313" key="2">
    <source>
        <dbReference type="EMBL" id="PIP60852.1"/>
    </source>
</evidence>
<feature type="transmembrane region" description="Helical" evidence="1">
    <location>
        <begin position="174"/>
        <end position="193"/>
    </location>
</feature>
<dbReference type="SUPFAM" id="SSF103473">
    <property type="entry name" value="MFS general substrate transporter"/>
    <property type="match status" value="1"/>
</dbReference>
<feature type="non-terminal residue" evidence="2">
    <location>
        <position position="360"/>
    </location>
</feature>
<evidence type="ECO:0000256" key="1">
    <source>
        <dbReference type="SAM" id="Phobius"/>
    </source>
</evidence>
<dbReference type="InterPro" id="IPR029063">
    <property type="entry name" value="SAM-dependent_MTases_sf"/>
</dbReference>
<evidence type="ECO:0000313" key="3">
    <source>
        <dbReference type="Proteomes" id="UP000231581"/>
    </source>
</evidence>